<keyword evidence="3 4" id="KW-0472">Membrane</keyword>
<organism evidence="6 7">
    <name type="scientific">Hyphomonas hirschiana VP5</name>
    <dbReference type="NCBI Taxonomy" id="1280951"/>
    <lineage>
        <taxon>Bacteria</taxon>
        <taxon>Pseudomonadati</taxon>
        <taxon>Pseudomonadota</taxon>
        <taxon>Alphaproteobacteria</taxon>
        <taxon>Hyphomonadales</taxon>
        <taxon>Hyphomonadaceae</taxon>
        <taxon>Hyphomonas</taxon>
    </lineage>
</organism>
<evidence type="ECO:0000259" key="5">
    <source>
        <dbReference type="PROSITE" id="PS51503"/>
    </source>
</evidence>
<dbReference type="EMBL" id="ARYI01000006">
    <property type="protein sequence ID" value="KCZ94706.1"/>
    <property type="molecule type" value="Genomic_DNA"/>
</dbReference>
<proteinExistence type="predicted"/>
<name>A0A059FW38_9PROT</name>
<feature type="domain" description="HIG1" evidence="5">
    <location>
        <begin position="1"/>
        <end position="70"/>
    </location>
</feature>
<dbReference type="Proteomes" id="UP000025061">
    <property type="component" value="Unassembled WGS sequence"/>
</dbReference>
<dbReference type="AlphaFoldDB" id="A0A059FW38"/>
<dbReference type="PATRIC" id="fig|1280951.3.peg.1600"/>
<sequence>MQQLLTIGFYVALAAVAVVLIIGIANLARRDGNQVSRSNKLMRMRVIFQAIAIAFLVLIGIASGAINFGS</sequence>
<comment type="caution">
    <text evidence="6">The sequence shown here is derived from an EMBL/GenBank/DDBJ whole genome shotgun (WGS) entry which is preliminary data.</text>
</comment>
<keyword evidence="7" id="KW-1185">Reference proteome</keyword>
<evidence type="ECO:0000256" key="4">
    <source>
        <dbReference type="SAM" id="Phobius"/>
    </source>
</evidence>
<reference evidence="6 7" key="1">
    <citation type="submission" date="2013-04" db="EMBL/GenBank/DDBJ databases">
        <title>Hyphomonas hirschiana VP5 Genome Sequencing.</title>
        <authorList>
            <person name="Lai Q."/>
            <person name="Shao Z."/>
        </authorList>
    </citation>
    <scope>NUCLEOTIDE SEQUENCE [LARGE SCALE GENOMIC DNA]</scope>
    <source>
        <strain evidence="6 7">VP5</strain>
    </source>
</reference>
<keyword evidence="1 4" id="KW-0812">Transmembrane</keyword>
<accession>A0A059FW38</accession>
<keyword evidence="2 4" id="KW-1133">Transmembrane helix</keyword>
<evidence type="ECO:0000256" key="1">
    <source>
        <dbReference type="ARBA" id="ARBA00022692"/>
    </source>
</evidence>
<protein>
    <recommendedName>
        <fullName evidence="5">HIG1 domain-containing protein</fullName>
    </recommendedName>
</protein>
<evidence type="ECO:0000256" key="3">
    <source>
        <dbReference type="ARBA" id="ARBA00023136"/>
    </source>
</evidence>
<dbReference type="InterPro" id="IPR007667">
    <property type="entry name" value="Hypoxia_induced_domain"/>
</dbReference>
<dbReference type="NCBIfam" id="NF033233">
    <property type="entry name" value="twin_helix"/>
    <property type="match status" value="1"/>
</dbReference>
<dbReference type="OrthoDB" id="7620637at2"/>
<feature type="transmembrane region" description="Helical" evidence="4">
    <location>
        <begin position="46"/>
        <end position="66"/>
    </location>
</feature>
<dbReference type="Gene3D" id="6.10.140.1320">
    <property type="match status" value="1"/>
</dbReference>
<feature type="transmembrane region" description="Helical" evidence="4">
    <location>
        <begin position="6"/>
        <end position="25"/>
    </location>
</feature>
<gene>
    <name evidence="6" type="ORF">HHI_07923</name>
</gene>
<evidence type="ECO:0000313" key="6">
    <source>
        <dbReference type="EMBL" id="KCZ94706.1"/>
    </source>
</evidence>
<dbReference type="Pfam" id="PF04588">
    <property type="entry name" value="HIG_1_N"/>
    <property type="match status" value="1"/>
</dbReference>
<dbReference type="RefSeq" id="WP_011648425.1">
    <property type="nucleotide sequence ID" value="NZ_ARYI01000006.1"/>
</dbReference>
<evidence type="ECO:0000313" key="7">
    <source>
        <dbReference type="Proteomes" id="UP000025061"/>
    </source>
</evidence>
<evidence type="ECO:0000256" key="2">
    <source>
        <dbReference type="ARBA" id="ARBA00022989"/>
    </source>
</evidence>
<dbReference type="PROSITE" id="PS51503">
    <property type="entry name" value="HIG1"/>
    <property type="match status" value="1"/>
</dbReference>